<proteinExistence type="predicted"/>
<keyword evidence="4" id="KW-1185">Reference proteome</keyword>
<dbReference type="Pfam" id="PF01368">
    <property type="entry name" value="DHH"/>
    <property type="match status" value="1"/>
</dbReference>
<dbReference type="GeneID" id="35591399"/>
<dbReference type="OrthoDB" id="350705at2157"/>
<name>A0A2I8VGQ9_9EURY</name>
<evidence type="ECO:0000259" key="1">
    <source>
        <dbReference type="Pfam" id="PF01368"/>
    </source>
</evidence>
<dbReference type="SUPFAM" id="SSF64182">
    <property type="entry name" value="DHH phosphoesterases"/>
    <property type="match status" value="1"/>
</dbReference>
<reference evidence="3 4" key="1">
    <citation type="submission" date="2018-01" db="EMBL/GenBank/DDBJ databases">
        <title>Complete genome sequence of Salinigranum rubrum GX10T, an extremely halophilic archaeon isolated from a marine solar saltern.</title>
        <authorList>
            <person name="Han S."/>
        </authorList>
    </citation>
    <scope>NUCLEOTIDE SEQUENCE [LARGE SCALE GENOMIC DNA]</scope>
    <source>
        <strain evidence="3 4">GX10</strain>
    </source>
</reference>
<dbReference type="InterPro" id="IPR001667">
    <property type="entry name" value="DDH_dom"/>
</dbReference>
<dbReference type="InterPro" id="IPR051319">
    <property type="entry name" value="Oligoribo/pAp-PDE_c-di-AMP_PDE"/>
</dbReference>
<accession>A0A2I8VGQ9</accession>
<dbReference type="InterPro" id="IPR038763">
    <property type="entry name" value="DHH_sf"/>
</dbReference>
<dbReference type="GO" id="GO:0003676">
    <property type="term" value="F:nucleic acid binding"/>
    <property type="evidence" value="ECO:0007669"/>
    <property type="project" value="InterPro"/>
</dbReference>
<dbReference type="AlphaFoldDB" id="A0A2I8VGQ9"/>
<gene>
    <name evidence="3" type="ORF">C2R22_04875</name>
</gene>
<organism evidence="3 4">
    <name type="scientific">Salinigranum rubrum</name>
    <dbReference type="NCBI Taxonomy" id="755307"/>
    <lineage>
        <taxon>Archaea</taxon>
        <taxon>Methanobacteriati</taxon>
        <taxon>Methanobacteriota</taxon>
        <taxon>Stenosarchaea group</taxon>
        <taxon>Halobacteria</taxon>
        <taxon>Halobacteriales</taxon>
        <taxon>Haloferacaceae</taxon>
        <taxon>Salinigranum</taxon>
    </lineage>
</organism>
<feature type="domain" description="DHHA1" evidence="2">
    <location>
        <begin position="225"/>
        <end position="322"/>
    </location>
</feature>
<evidence type="ECO:0000313" key="3">
    <source>
        <dbReference type="EMBL" id="AUV81074.1"/>
    </source>
</evidence>
<evidence type="ECO:0000313" key="4">
    <source>
        <dbReference type="Proteomes" id="UP000236584"/>
    </source>
</evidence>
<dbReference type="PANTHER" id="PTHR47618">
    <property type="entry name" value="BIFUNCTIONAL OLIGORIBONUCLEASE AND PAP PHOSPHATASE NRNA"/>
    <property type="match status" value="1"/>
</dbReference>
<dbReference type="Proteomes" id="UP000236584">
    <property type="component" value="Chromosome"/>
</dbReference>
<dbReference type="Gene3D" id="3.10.310.30">
    <property type="match status" value="1"/>
</dbReference>
<dbReference type="KEGG" id="srub:C2R22_04875"/>
<dbReference type="Gene3D" id="3.90.1640.10">
    <property type="entry name" value="inorganic pyrophosphatase (n-terminal core)"/>
    <property type="match status" value="1"/>
</dbReference>
<protein>
    <submittedName>
        <fullName evidence="3">Bifunctional oligoribonuclease/PAP phosphatase NrnA</fullName>
    </submittedName>
</protein>
<dbReference type="EMBL" id="CP026309">
    <property type="protein sequence ID" value="AUV81074.1"/>
    <property type="molecule type" value="Genomic_DNA"/>
</dbReference>
<evidence type="ECO:0000259" key="2">
    <source>
        <dbReference type="Pfam" id="PF02272"/>
    </source>
</evidence>
<sequence length="341" mass="36531">MPSGPALAEFLAGHDSMAVVCHNNPDPDSLASAMALELIARDVEIDDVDVLYSGTISHQQNRAFVNLLDLDLTRFSVENVDGADLVAFVDHSLPGANNEVPEGTAVDIVIDHHSTEGVDAAYVDHRADIGATATIMTEYLSDLDLLSSESLATALMFAIRRETLTFLRGATNAEFAAAERLHAHLDTDLLRNLAHPAISESTVDAISDAIDNRTVRGSTLLSHTGWTTERDAIPQAADYLSEVEGVETCIVFGLIDDAVELSARSTDSRVHIGQVLDAAFSDVGSAGGHRQMAGGQIPLGLFADLAGDEDDDDLVEMVETIVSKRLTRQLNLSTRENEGKE</sequence>
<dbReference type="InterPro" id="IPR003156">
    <property type="entry name" value="DHHA1_dom"/>
</dbReference>
<feature type="domain" description="DDH" evidence="1">
    <location>
        <begin position="17"/>
        <end position="159"/>
    </location>
</feature>
<dbReference type="RefSeq" id="WP_103424762.1">
    <property type="nucleotide sequence ID" value="NZ_CP026309.1"/>
</dbReference>
<dbReference type="PANTHER" id="PTHR47618:SF1">
    <property type="entry name" value="BIFUNCTIONAL OLIGORIBONUCLEASE AND PAP PHOSPHATASE NRNA"/>
    <property type="match status" value="1"/>
</dbReference>
<dbReference type="Pfam" id="PF02272">
    <property type="entry name" value="DHHA1"/>
    <property type="match status" value="1"/>
</dbReference>